<evidence type="ECO:0000313" key="2">
    <source>
        <dbReference type="Proteomes" id="UP000326659"/>
    </source>
</evidence>
<dbReference type="Proteomes" id="UP000326659">
    <property type="component" value="Chromosome"/>
</dbReference>
<dbReference type="OrthoDB" id="7010376at2"/>
<accession>A0A9X7N5Z0</accession>
<reference evidence="1 2" key="1">
    <citation type="submission" date="2019-09" db="EMBL/GenBank/DDBJ databases">
        <title>Prosopis cineraria nodule microbiome.</title>
        <authorList>
            <person name="Chaluvadi S.R."/>
            <person name="Ali R."/>
            <person name="Wang X."/>
        </authorList>
    </citation>
    <scope>NUCLEOTIDE SEQUENCE [LARGE SCALE GENOMIC DNA]</scope>
    <source>
        <strain evidence="1 2">BG1</strain>
    </source>
</reference>
<evidence type="ECO:0000313" key="1">
    <source>
        <dbReference type="EMBL" id="QEY75777.1"/>
    </source>
</evidence>
<keyword evidence="2" id="KW-1185">Reference proteome</keyword>
<protein>
    <submittedName>
        <fullName evidence="1">Uncharacterized protein</fullName>
    </submittedName>
</protein>
<dbReference type="KEGG" id="pden:F1C79_31430"/>
<dbReference type="RefSeq" id="WP_151189566.1">
    <property type="nucleotide sequence ID" value="NZ_CP043626.1"/>
</dbReference>
<gene>
    <name evidence="1" type="ORF">F1C79_31430</name>
</gene>
<dbReference type="EMBL" id="CP043626">
    <property type="protein sequence ID" value="QEY75777.1"/>
    <property type="molecule type" value="Genomic_DNA"/>
</dbReference>
<organism evidence="1 2">
    <name type="scientific">Pseudomonas denitrificans</name>
    <dbReference type="NCBI Taxonomy" id="43306"/>
    <lineage>
        <taxon>Bacteria</taxon>
        <taxon>Pseudomonadati</taxon>
        <taxon>Pseudomonadota</taxon>
        <taxon>Gammaproteobacteria</taxon>
        <taxon>Pseudomonadales</taxon>
        <taxon>Pseudomonadaceae</taxon>
        <taxon>Halopseudomonas</taxon>
    </lineage>
</organism>
<dbReference type="AlphaFoldDB" id="A0A9X7N5Z0"/>
<sequence length="200" mass="22199">MNNQFTLSDNSLRMLAAQLELNGKFRHTCRSAYGQQQIELIMQVERDLERTNVTITMGGEKHSISVINGESHNDQLLADFIDAIANGRVDSAEPARPRVLLHMPEGESLLDTEQQEAIKGLARRGGFLALDVGLENPINVSVHRTVNTSGICAILSVGVRRPRTCCWTIRRESDAYCARRLQESVEHLINIATPKPARAA</sequence>
<proteinExistence type="predicted"/>
<name>A0A9X7N5Z0_PSEDE</name>